<keyword evidence="1" id="KW-0472">Membrane</keyword>
<feature type="transmembrane region" description="Helical" evidence="1">
    <location>
        <begin position="32"/>
        <end position="54"/>
    </location>
</feature>
<evidence type="ECO:0000313" key="2">
    <source>
        <dbReference type="EMBL" id="SFR29138.1"/>
    </source>
</evidence>
<keyword evidence="3" id="KW-1185">Reference proteome</keyword>
<feature type="transmembrane region" description="Helical" evidence="1">
    <location>
        <begin position="123"/>
        <end position="141"/>
    </location>
</feature>
<evidence type="ECO:0000256" key="1">
    <source>
        <dbReference type="SAM" id="Phobius"/>
    </source>
</evidence>
<dbReference type="AlphaFoldDB" id="A0A1I6FGV3"/>
<keyword evidence="1" id="KW-1133">Transmembrane helix</keyword>
<evidence type="ECO:0000313" key="3">
    <source>
        <dbReference type="Proteomes" id="UP000198583"/>
    </source>
</evidence>
<accession>A0A1I6FGV3</accession>
<sequence>MALWLWGTGLFVSSTSVWLNGLLVMPPAWEAASWSLCVVVFAAVVPLLVDLMWHSPSYRLLSVGEWSVPVGAGLITYAVGCWDLAGVYDGLRPLGIAEHMAGSGRSGDAAWWGWLAVYPGDPIRSLVVGLVAVIVVVLWAWWRRRLELVAVVAVVVTVLLVAMAVRGDSGRTGVLTPLPYDADAFFWNHVAITLVAGAALTAGTVISCVVHVRTRRQSEHSS</sequence>
<dbReference type="Proteomes" id="UP000198583">
    <property type="component" value="Unassembled WGS sequence"/>
</dbReference>
<name>A0A1I6FGV3_9PSEU</name>
<gene>
    <name evidence="2" type="ORF">SAMN04488564_11762</name>
</gene>
<dbReference type="EMBL" id="FOYL01000017">
    <property type="protein sequence ID" value="SFR29138.1"/>
    <property type="molecule type" value="Genomic_DNA"/>
</dbReference>
<feature type="transmembrane region" description="Helical" evidence="1">
    <location>
        <begin position="148"/>
        <end position="165"/>
    </location>
</feature>
<feature type="transmembrane region" description="Helical" evidence="1">
    <location>
        <begin position="185"/>
        <end position="212"/>
    </location>
</feature>
<protein>
    <submittedName>
        <fullName evidence="2">Uncharacterized protein</fullName>
    </submittedName>
</protein>
<proteinExistence type="predicted"/>
<keyword evidence="1" id="KW-0812">Transmembrane</keyword>
<reference evidence="3" key="1">
    <citation type="submission" date="2016-10" db="EMBL/GenBank/DDBJ databases">
        <authorList>
            <person name="Varghese N."/>
            <person name="Submissions S."/>
        </authorList>
    </citation>
    <scope>NUCLEOTIDE SEQUENCE [LARGE SCALE GENOMIC DNA]</scope>
    <source>
        <strain evidence="3">DSM 44232</strain>
    </source>
</reference>
<organism evidence="2 3">
    <name type="scientific">Lentzea waywayandensis</name>
    <dbReference type="NCBI Taxonomy" id="84724"/>
    <lineage>
        <taxon>Bacteria</taxon>
        <taxon>Bacillati</taxon>
        <taxon>Actinomycetota</taxon>
        <taxon>Actinomycetes</taxon>
        <taxon>Pseudonocardiales</taxon>
        <taxon>Pseudonocardiaceae</taxon>
        <taxon>Lentzea</taxon>
    </lineage>
</organism>